<accession>A0ACC2CFM9</accession>
<keyword evidence="2" id="KW-1185">Reference proteome</keyword>
<reference evidence="2" key="1">
    <citation type="journal article" date="2024" name="Proc. Natl. Acad. Sci. U.S.A.">
        <title>Extraordinary preservation of gene collinearity over three hundred million years revealed in homosporous lycophytes.</title>
        <authorList>
            <person name="Li C."/>
            <person name="Wickell D."/>
            <person name="Kuo L.Y."/>
            <person name="Chen X."/>
            <person name="Nie B."/>
            <person name="Liao X."/>
            <person name="Peng D."/>
            <person name="Ji J."/>
            <person name="Jenkins J."/>
            <person name="Williams M."/>
            <person name="Shu S."/>
            <person name="Plott C."/>
            <person name="Barry K."/>
            <person name="Rajasekar S."/>
            <person name="Grimwood J."/>
            <person name="Han X."/>
            <person name="Sun S."/>
            <person name="Hou Z."/>
            <person name="He W."/>
            <person name="Dai G."/>
            <person name="Sun C."/>
            <person name="Schmutz J."/>
            <person name="Leebens-Mack J.H."/>
            <person name="Li F.W."/>
            <person name="Wang L."/>
        </authorList>
    </citation>
    <scope>NUCLEOTIDE SEQUENCE [LARGE SCALE GENOMIC DNA]</scope>
    <source>
        <strain evidence="2">cv. PW_Plant_1</strain>
    </source>
</reference>
<evidence type="ECO:0000313" key="1">
    <source>
        <dbReference type="EMBL" id="KAJ7540739.1"/>
    </source>
</evidence>
<dbReference type="Proteomes" id="UP001162992">
    <property type="component" value="Chromosome 10"/>
</dbReference>
<sequence>MSSSSRQSSQSQWKIRAKDKVDINPPHISESSQNSEREFSRKSSNGAATRIDHVSEAISEQDFVPYLAQDEEGIDIAETQEVVDLLNKKLRSLLRLKFKDFWQQVANNRSLQEFLDSYLHFRRRWHDKPLSKATGAIDGVIVGDGDLSRRVFMILYRISLNQEPGAINNERLSFDEHSGLLRKHRLLDIAKLMDICALYGHDNPELTHKLVSNAIKSQPDFQHQVTEMVPQILKTISTMHRRSCGTVQPAAELAAHSPIANFNQQSNSPFAMPAYRDNYLSLIGFDAVQRFNEIEGLIITDSSNKEAMMNEKLYQELFEVVEYLHDVVATLDAFTHAYPPAASILTSKSSEGLQGSILSSMAAVHDLFSPILHNGLSVLIHLGGMKDQSSFSYSSKKGDIIFPAEMQLKRLQVRLVKFVWNLLSFSFLDGQERRNEAESKTIDNPAERGNQLVQAIVSLADAEASEGDSLTKLRSLESSNLPMTNGSLLRNIQARYHLCEEISGLREKGTISIDDIQYDYLLTLVTNRDLPYAEKIKDVPSMSGLSIKDQAEKDEQAVIHQSQISQIKDLFPEYGDGFIAACLEVYDSDPEMVIQKILEGVLHPDLLALDTKLEKKTINAAALPDKRDKGKGKFFEENSSSLTEPKSGVQDKHQSSSIAGAAHAATFASEKTASSEEAVSSESNSSLVGRFVRREKGDANAVKLLDTKDVNVSILTAALASRLTYEDEYDDSFDDLDMHIADAGVEETETLADLVLHSNRQRHNENDNLTSKINGDTLKGRGLLDRPQSDERSGGSSMRNISQAVTRDVPKVSPRVGTGWDHAFSGKSSTGNVIGSKQSGPGKYKGKAKEQNTSRFYVKDGKNYSYKVAGAVAAVSSVEEAEAFKKEEEEMIYGLGAGGNVPWREPATTASPKDRGYVDDNAHLEKERVSPESASMISLRGSDRGAETRANAQSSRHNHHRKDRALKKHFSGLGGN</sequence>
<evidence type="ECO:0000313" key="2">
    <source>
        <dbReference type="Proteomes" id="UP001162992"/>
    </source>
</evidence>
<gene>
    <name evidence="1" type="ORF">O6H91_10G028400</name>
</gene>
<organism evidence="1 2">
    <name type="scientific">Diphasiastrum complanatum</name>
    <name type="common">Issler's clubmoss</name>
    <name type="synonym">Lycopodium complanatum</name>
    <dbReference type="NCBI Taxonomy" id="34168"/>
    <lineage>
        <taxon>Eukaryota</taxon>
        <taxon>Viridiplantae</taxon>
        <taxon>Streptophyta</taxon>
        <taxon>Embryophyta</taxon>
        <taxon>Tracheophyta</taxon>
        <taxon>Lycopodiopsida</taxon>
        <taxon>Lycopodiales</taxon>
        <taxon>Lycopodiaceae</taxon>
        <taxon>Lycopodioideae</taxon>
        <taxon>Diphasiastrum</taxon>
    </lineage>
</organism>
<protein>
    <submittedName>
        <fullName evidence="1">Uncharacterized protein</fullName>
    </submittedName>
</protein>
<proteinExistence type="predicted"/>
<dbReference type="EMBL" id="CM055101">
    <property type="protein sequence ID" value="KAJ7540739.1"/>
    <property type="molecule type" value="Genomic_DNA"/>
</dbReference>
<name>A0ACC2CFM9_DIPCM</name>
<comment type="caution">
    <text evidence="1">The sequence shown here is derived from an EMBL/GenBank/DDBJ whole genome shotgun (WGS) entry which is preliminary data.</text>
</comment>